<geneLocation type="plasmid" evidence="1 2">
    <name>EAL2_808p</name>
</geneLocation>
<evidence type="ECO:0000313" key="1">
    <source>
        <dbReference type="EMBL" id="AHM57846.1"/>
    </source>
</evidence>
<dbReference type="Proteomes" id="UP000019591">
    <property type="component" value="Plasmid EAL2_808p"/>
</dbReference>
<proteinExistence type="predicted"/>
<dbReference type="EMBL" id="CP007453">
    <property type="protein sequence ID" value="AHM57846.1"/>
    <property type="molecule type" value="Genomic_DNA"/>
</dbReference>
<reference evidence="1 2" key="1">
    <citation type="journal article" date="2014" name="Genome Announc.">
        <title>Complete Genome Sequence of Amino Acid-Utilizing Eubacterium acidaminophilum al-2 (DSM 3953).</title>
        <authorList>
            <person name="Poehlein A."/>
            <person name="Andreesen J.R."/>
            <person name="Daniel R."/>
        </authorList>
    </citation>
    <scope>NUCLEOTIDE SEQUENCE [LARGE SCALE GENOMIC DNA]</scope>
    <source>
        <strain evidence="1 2">DSM 3953</strain>
        <plasmid evidence="2">Plasmid EAL2_808p</plasmid>
    </source>
</reference>
<dbReference type="HOGENOM" id="CLU_3199919_0_0_9"/>
<gene>
    <name evidence="1" type="ORF">EAL2_808p03410</name>
</gene>
<name>W8UAL9_PEPAC</name>
<protein>
    <submittedName>
        <fullName evidence="1">Uncharacterized protein</fullName>
    </submittedName>
</protein>
<sequence length="45" mass="5117">MDLDIKQVYFPKFYINIFAPLSFPYTARITSILKSIAVLLAPEPA</sequence>
<evidence type="ECO:0000313" key="2">
    <source>
        <dbReference type="Proteomes" id="UP000019591"/>
    </source>
</evidence>
<keyword evidence="2" id="KW-1185">Reference proteome</keyword>
<organism evidence="1 2">
    <name type="scientific">Peptoclostridium acidaminophilum DSM 3953</name>
    <dbReference type="NCBI Taxonomy" id="1286171"/>
    <lineage>
        <taxon>Bacteria</taxon>
        <taxon>Bacillati</taxon>
        <taxon>Bacillota</taxon>
        <taxon>Clostridia</taxon>
        <taxon>Peptostreptococcales</taxon>
        <taxon>Peptoclostridiaceae</taxon>
        <taxon>Peptoclostridium</taxon>
    </lineage>
</organism>
<keyword evidence="1" id="KW-0614">Plasmid</keyword>
<dbReference type="AlphaFoldDB" id="W8UAL9"/>
<dbReference type="KEGG" id="eac:EAL2_808p03410"/>
<accession>W8UAL9</accession>
<dbReference type="PATRIC" id="fig|1286171.3.peg.2517"/>